<dbReference type="PANTHER" id="PTHR34069:SF2">
    <property type="entry name" value="BETA-KETOACYL-[ACYL-CARRIER-PROTEIN] SYNTHASE III"/>
    <property type="match status" value="1"/>
</dbReference>
<dbReference type="KEGG" id="bsan:CHH28_00510"/>
<evidence type="ECO:0000313" key="5">
    <source>
        <dbReference type="EMBL" id="ASP37257.1"/>
    </source>
</evidence>
<dbReference type="GO" id="GO:0006633">
    <property type="term" value="P:fatty acid biosynthetic process"/>
    <property type="evidence" value="ECO:0007669"/>
    <property type="project" value="InterPro"/>
</dbReference>
<accession>A0A222FDU3</accession>
<keyword evidence="6" id="KW-1185">Reference proteome</keyword>
<dbReference type="EMBL" id="CP022530">
    <property type="protein sequence ID" value="ASP37257.1"/>
    <property type="molecule type" value="Genomic_DNA"/>
</dbReference>
<sequence>MSDIVISGTGLFTPPHQITNDELVAAYNAYVERHNEEYAEQIAAGEREALSPSSSEFIEKASGIKARYAMYKDGIIDPAVMHPVFDATREGQTPEMVTMGIAAAKEAMQQANKKPEDIDLVIVSSTFRQRDYPGMAVEIQRDLGIKGAAYDMGIACSSATFGMINAYAALKAGIARCVLFVNPEFTTPGLNFKSRDSHFIFGDVATAAVLEPEDSCNSEHAFRIRHTKQFTQFSDNIRSDASYADYCFEDLPEDRPFFKQEGRKVFKELLPLVTQFITEQLAESQLEPQDLKRMWLHQANINMNNFAVKKLLGREPEGNEAPIVLDEFANTASSGSVIAFHRFKDDFAAGESGLICSFGAGYSIGSLLVEKV</sequence>
<protein>
    <submittedName>
        <fullName evidence="5">Beta-ketoacyl-ACP synthase III</fullName>
    </submittedName>
</protein>
<dbReference type="CDD" id="cd00830">
    <property type="entry name" value="KAS_III"/>
    <property type="match status" value="1"/>
</dbReference>
<dbReference type="Pfam" id="PF08541">
    <property type="entry name" value="ACP_syn_III_C"/>
    <property type="match status" value="1"/>
</dbReference>
<dbReference type="GO" id="GO:0044550">
    <property type="term" value="P:secondary metabolite biosynthetic process"/>
    <property type="evidence" value="ECO:0007669"/>
    <property type="project" value="TreeGrafter"/>
</dbReference>
<dbReference type="Proteomes" id="UP000202440">
    <property type="component" value="Chromosome"/>
</dbReference>
<dbReference type="Gene3D" id="3.40.47.10">
    <property type="match status" value="2"/>
</dbReference>
<feature type="domain" description="Beta-ketoacyl-[acyl-carrier-protein] synthase III N-terminal" evidence="4">
    <location>
        <begin position="150"/>
        <end position="216"/>
    </location>
</feature>
<dbReference type="OrthoDB" id="4336181at2"/>
<gene>
    <name evidence="5" type="ORF">CHH28_00510</name>
</gene>
<feature type="domain" description="Beta-ketoacyl-[acyl-carrier-protein] synthase III C-terminal" evidence="3">
    <location>
        <begin position="281"/>
        <end position="370"/>
    </location>
</feature>
<organism evidence="5 6">
    <name type="scientific">Bacterioplanes sanyensis</name>
    <dbReference type="NCBI Taxonomy" id="1249553"/>
    <lineage>
        <taxon>Bacteria</taxon>
        <taxon>Pseudomonadati</taxon>
        <taxon>Pseudomonadota</taxon>
        <taxon>Gammaproteobacteria</taxon>
        <taxon>Oceanospirillales</taxon>
        <taxon>Oceanospirillaceae</taxon>
        <taxon>Bacterioplanes</taxon>
    </lineage>
</organism>
<keyword evidence="1" id="KW-0808">Transferase</keyword>
<evidence type="ECO:0000256" key="2">
    <source>
        <dbReference type="ARBA" id="ARBA00023315"/>
    </source>
</evidence>
<dbReference type="GO" id="GO:0004315">
    <property type="term" value="F:3-oxoacyl-[acyl-carrier-protein] synthase activity"/>
    <property type="evidence" value="ECO:0007669"/>
    <property type="project" value="InterPro"/>
</dbReference>
<dbReference type="SUPFAM" id="SSF53901">
    <property type="entry name" value="Thiolase-like"/>
    <property type="match status" value="1"/>
</dbReference>
<evidence type="ECO:0000259" key="3">
    <source>
        <dbReference type="Pfam" id="PF08541"/>
    </source>
</evidence>
<evidence type="ECO:0000256" key="1">
    <source>
        <dbReference type="ARBA" id="ARBA00022679"/>
    </source>
</evidence>
<reference evidence="5 6" key="1">
    <citation type="submission" date="2017-07" db="EMBL/GenBank/DDBJ databases">
        <title>Annotated genome sequence of Bacterioplanes sanyensis isolated from Red Sea.</title>
        <authorList>
            <person name="Rehman Z.U."/>
        </authorList>
    </citation>
    <scope>NUCLEOTIDE SEQUENCE [LARGE SCALE GENOMIC DNA]</scope>
    <source>
        <strain evidence="5 6">NV9</strain>
    </source>
</reference>
<proteinExistence type="predicted"/>
<dbReference type="InterPro" id="IPR013751">
    <property type="entry name" value="ACP_syn_III_N"/>
</dbReference>
<dbReference type="AlphaFoldDB" id="A0A222FDU3"/>
<name>A0A222FDU3_9GAMM</name>
<dbReference type="Pfam" id="PF08545">
    <property type="entry name" value="ACP_syn_III"/>
    <property type="match status" value="1"/>
</dbReference>
<dbReference type="InterPro" id="IPR013747">
    <property type="entry name" value="ACP_syn_III_C"/>
</dbReference>
<keyword evidence="2" id="KW-0012">Acyltransferase</keyword>
<dbReference type="NCBIfam" id="NF005703">
    <property type="entry name" value="PRK07515.1"/>
    <property type="match status" value="1"/>
</dbReference>
<evidence type="ECO:0000259" key="4">
    <source>
        <dbReference type="Pfam" id="PF08545"/>
    </source>
</evidence>
<dbReference type="PANTHER" id="PTHR34069">
    <property type="entry name" value="3-OXOACYL-[ACYL-CARRIER-PROTEIN] SYNTHASE 3"/>
    <property type="match status" value="1"/>
</dbReference>
<dbReference type="RefSeq" id="WP_094058475.1">
    <property type="nucleotide sequence ID" value="NZ_CP022530.1"/>
</dbReference>
<dbReference type="InterPro" id="IPR016039">
    <property type="entry name" value="Thiolase-like"/>
</dbReference>
<evidence type="ECO:0000313" key="6">
    <source>
        <dbReference type="Proteomes" id="UP000202440"/>
    </source>
</evidence>